<comment type="caution">
    <text evidence="1">The sequence shown here is derived from an EMBL/GenBank/DDBJ whole genome shotgun (WGS) entry which is preliminary data.</text>
</comment>
<protein>
    <submittedName>
        <fullName evidence="1">Uncharacterized protein</fullName>
    </submittedName>
</protein>
<dbReference type="Proteomes" id="UP001595914">
    <property type="component" value="Unassembled WGS sequence"/>
</dbReference>
<keyword evidence="2" id="KW-1185">Reference proteome</keyword>
<gene>
    <name evidence="1" type="ORF">ACFO6S_20910</name>
</gene>
<reference evidence="2" key="1">
    <citation type="journal article" date="2019" name="Int. J. Syst. Evol. Microbiol.">
        <title>The Global Catalogue of Microorganisms (GCM) 10K type strain sequencing project: providing services to taxonomists for standard genome sequencing and annotation.</title>
        <authorList>
            <consortium name="The Broad Institute Genomics Platform"/>
            <consortium name="The Broad Institute Genome Sequencing Center for Infectious Disease"/>
            <person name="Wu L."/>
            <person name="Ma J."/>
        </authorList>
    </citation>
    <scope>NUCLEOTIDE SEQUENCE [LARGE SCALE GENOMIC DNA]</scope>
    <source>
        <strain evidence="2">CCUG 54520</strain>
    </source>
</reference>
<evidence type="ECO:0000313" key="1">
    <source>
        <dbReference type="EMBL" id="MFC4606165.1"/>
    </source>
</evidence>
<evidence type="ECO:0000313" key="2">
    <source>
        <dbReference type="Proteomes" id="UP001595914"/>
    </source>
</evidence>
<accession>A0ABV9FVW3</accession>
<sequence>MTAYLPKGSQFLSVDVKWYEPGVVGFVSAPAPETSVDEKTGAVTFTGSWPMNSFVTVQYSVPLTARVGSVLEGGFGITVAGLEARDWPVLEENGTTISGWCEYPDEPNLDDGFHQGYGSTGS</sequence>
<proteinExistence type="predicted"/>
<dbReference type="RefSeq" id="WP_378419891.1">
    <property type="nucleotide sequence ID" value="NZ_JBHSFO010000015.1"/>
</dbReference>
<dbReference type="EMBL" id="JBHSFO010000015">
    <property type="protein sequence ID" value="MFC4606165.1"/>
    <property type="molecule type" value="Genomic_DNA"/>
</dbReference>
<name>A0ABV9FVW3_9NOCA</name>
<organism evidence="1 2">
    <name type="scientific">Rhodococcus kronopolitis</name>
    <dbReference type="NCBI Taxonomy" id="1460226"/>
    <lineage>
        <taxon>Bacteria</taxon>
        <taxon>Bacillati</taxon>
        <taxon>Actinomycetota</taxon>
        <taxon>Actinomycetes</taxon>
        <taxon>Mycobacteriales</taxon>
        <taxon>Nocardiaceae</taxon>
        <taxon>Rhodococcus</taxon>
    </lineage>
</organism>